<dbReference type="AlphaFoldDB" id="A0A1F6CF33"/>
<sequence>MWDDILAQAKDGRFRFLKIDENDGDGQRCGLIRYIYSQGENIVFEMIWMGQRPAKGEWTALPETFLYISDKIKVEHGDSGITAFEFRIPEIGFAKVFRNNTIELDPAGIKGLDPLHVRKTRAILYGLREDADWPAIVDRVVKDLGGDGLTSVDEQLAVQEEAERYAA</sequence>
<evidence type="ECO:0000313" key="1">
    <source>
        <dbReference type="EMBL" id="OGG47601.1"/>
    </source>
</evidence>
<evidence type="ECO:0000313" key="2">
    <source>
        <dbReference type="Proteomes" id="UP000178344"/>
    </source>
</evidence>
<dbReference type="EMBL" id="MFKQ01000005">
    <property type="protein sequence ID" value="OGG47601.1"/>
    <property type="molecule type" value="Genomic_DNA"/>
</dbReference>
<accession>A0A1F6CF33</accession>
<organism evidence="1 2">
    <name type="scientific">Candidatus Kaiserbacteria bacterium RIFCSPHIGHO2_01_FULL_49_13</name>
    <dbReference type="NCBI Taxonomy" id="1798477"/>
    <lineage>
        <taxon>Bacteria</taxon>
        <taxon>Candidatus Kaiseribacteriota</taxon>
    </lineage>
</organism>
<name>A0A1F6CF33_9BACT</name>
<comment type="caution">
    <text evidence="1">The sequence shown here is derived from an EMBL/GenBank/DDBJ whole genome shotgun (WGS) entry which is preliminary data.</text>
</comment>
<reference evidence="1 2" key="1">
    <citation type="journal article" date="2016" name="Nat. Commun.">
        <title>Thousands of microbial genomes shed light on interconnected biogeochemical processes in an aquifer system.</title>
        <authorList>
            <person name="Anantharaman K."/>
            <person name="Brown C.T."/>
            <person name="Hug L.A."/>
            <person name="Sharon I."/>
            <person name="Castelle C.J."/>
            <person name="Probst A.J."/>
            <person name="Thomas B.C."/>
            <person name="Singh A."/>
            <person name="Wilkins M.J."/>
            <person name="Karaoz U."/>
            <person name="Brodie E.L."/>
            <person name="Williams K.H."/>
            <person name="Hubbard S.S."/>
            <person name="Banfield J.F."/>
        </authorList>
    </citation>
    <scope>NUCLEOTIDE SEQUENCE [LARGE SCALE GENOMIC DNA]</scope>
</reference>
<gene>
    <name evidence="1" type="ORF">A2671_00305</name>
</gene>
<proteinExistence type="predicted"/>
<protein>
    <submittedName>
        <fullName evidence="1">Uncharacterized protein</fullName>
    </submittedName>
</protein>
<dbReference type="Proteomes" id="UP000178344">
    <property type="component" value="Unassembled WGS sequence"/>
</dbReference>